<keyword evidence="4" id="KW-0443">Lipid metabolism</keyword>
<evidence type="ECO:0000256" key="4">
    <source>
        <dbReference type="ARBA" id="ARBA00023098"/>
    </source>
</evidence>
<dbReference type="PANTHER" id="PTHR13943:SF77">
    <property type="entry name" value="LRAT DOMAIN-CONTAINING PROTEIN"/>
    <property type="match status" value="1"/>
</dbReference>
<keyword evidence="2" id="KW-0808">Transferase</keyword>
<evidence type="ECO:0000256" key="3">
    <source>
        <dbReference type="ARBA" id="ARBA00022801"/>
    </source>
</evidence>
<dbReference type="InterPro" id="IPR051496">
    <property type="entry name" value="H-rev107_PLA/AT"/>
</dbReference>
<comment type="similarity">
    <text evidence="1">Belongs to the H-rev107 family.</text>
</comment>
<dbReference type="GO" id="GO:0005737">
    <property type="term" value="C:cytoplasm"/>
    <property type="evidence" value="ECO:0007669"/>
    <property type="project" value="TreeGrafter"/>
</dbReference>
<organism evidence="7 8">
    <name type="scientific">Magallana gigas</name>
    <name type="common">Pacific oyster</name>
    <name type="synonym">Crassostrea gigas</name>
    <dbReference type="NCBI Taxonomy" id="29159"/>
    <lineage>
        <taxon>Eukaryota</taxon>
        <taxon>Metazoa</taxon>
        <taxon>Spiralia</taxon>
        <taxon>Lophotrochozoa</taxon>
        <taxon>Mollusca</taxon>
        <taxon>Bivalvia</taxon>
        <taxon>Autobranchia</taxon>
        <taxon>Pteriomorphia</taxon>
        <taxon>Ostreida</taxon>
        <taxon>Ostreoidea</taxon>
        <taxon>Ostreidae</taxon>
        <taxon>Magallana</taxon>
    </lineage>
</organism>
<accession>A0A8W8L4B6</accession>
<dbReference type="PANTHER" id="PTHR13943">
    <property type="entry name" value="HRAS-LIKE SUPPRESSOR - RELATED"/>
    <property type="match status" value="1"/>
</dbReference>
<feature type="domain" description="LRAT" evidence="6">
    <location>
        <begin position="22"/>
        <end position="211"/>
    </location>
</feature>
<dbReference type="GO" id="GO:0004623">
    <property type="term" value="F:phospholipase A2 activity"/>
    <property type="evidence" value="ECO:0007669"/>
    <property type="project" value="TreeGrafter"/>
</dbReference>
<dbReference type="EnsemblMetazoa" id="G26630.1">
    <property type="protein sequence ID" value="G26630.1:cds"/>
    <property type="gene ID" value="G26630"/>
</dbReference>
<keyword evidence="3" id="KW-0378">Hydrolase</keyword>
<dbReference type="GO" id="GO:0008970">
    <property type="term" value="F:phospholipase A1 activity"/>
    <property type="evidence" value="ECO:0007669"/>
    <property type="project" value="TreeGrafter"/>
</dbReference>
<evidence type="ECO:0000256" key="1">
    <source>
        <dbReference type="ARBA" id="ARBA00007824"/>
    </source>
</evidence>
<keyword evidence="8" id="KW-1185">Reference proteome</keyword>
<protein>
    <recommendedName>
        <fullName evidence="6">LRAT domain-containing protein</fullName>
    </recommendedName>
</protein>
<keyword evidence="5" id="KW-0472">Membrane</keyword>
<dbReference type="Pfam" id="PF04970">
    <property type="entry name" value="LRAT"/>
    <property type="match status" value="2"/>
</dbReference>
<dbReference type="GO" id="GO:0070292">
    <property type="term" value="P:N-acylphosphatidylethanolamine metabolic process"/>
    <property type="evidence" value="ECO:0007669"/>
    <property type="project" value="TreeGrafter"/>
</dbReference>
<proteinExistence type="inferred from homology"/>
<name>A0A8W8L4B6_MAGGI</name>
<evidence type="ECO:0000259" key="6">
    <source>
        <dbReference type="PROSITE" id="PS51934"/>
    </source>
</evidence>
<evidence type="ECO:0000256" key="5">
    <source>
        <dbReference type="SAM" id="Phobius"/>
    </source>
</evidence>
<dbReference type="InterPro" id="IPR007053">
    <property type="entry name" value="LRAT_dom"/>
</dbReference>
<feature type="transmembrane region" description="Helical" evidence="5">
    <location>
        <begin position="212"/>
        <end position="232"/>
    </location>
</feature>
<dbReference type="Gene3D" id="3.90.1720.10">
    <property type="entry name" value="endopeptidase domain like (from Nostoc punctiforme)"/>
    <property type="match status" value="2"/>
</dbReference>
<sequence length="262" mass="30150">MAAKQFDSHNRSVIRRARKGDQLEFHRGWYSHWAVYIGNEEVIHLAGDENDGLNGNINPSHAFTICGKSFNKALVKRENVWKVVLDSKVEINNNKDRKCKRPIVLCQRKDEVVHLVGSKKDGVASQPDSVFTICGDTFNKATVKKESVWNVIQDSKVEINNTKDRVCRPHEPQKIVEVAKKKVGKIEYDALWQNCEHFAAFCRYDEAWSKKANTFLGMLLIFILITIAAMFYNTKNKIVFYTEKMMAFFNNSLGKKKENKES</sequence>
<keyword evidence="5" id="KW-0812">Transmembrane</keyword>
<dbReference type="AlphaFoldDB" id="A0A8W8L4B6"/>
<evidence type="ECO:0000256" key="2">
    <source>
        <dbReference type="ARBA" id="ARBA00022679"/>
    </source>
</evidence>
<reference evidence="7" key="1">
    <citation type="submission" date="2022-08" db="UniProtKB">
        <authorList>
            <consortium name="EnsemblMetazoa"/>
        </authorList>
    </citation>
    <scope>IDENTIFICATION</scope>
    <source>
        <strain evidence="7">05x7-T-G4-1.051#20</strain>
    </source>
</reference>
<dbReference type="PROSITE" id="PS51934">
    <property type="entry name" value="LRAT"/>
    <property type="match status" value="1"/>
</dbReference>
<dbReference type="Proteomes" id="UP000005408">
    <property type="component" value="Unassembled WGS sequence"/>
</dbReference>
<dbReference type="GO" id="GO:0016410">
    <property type="term" value="F:N-acyltransferase activity"/>
    <property type="evidence" value="ECO:0007669"/>
    <property type="project" value="TreeGrafter"/>
</dbReference>
<keyword evidence="5" id="KW-1133">Transmembrane helix</keyword>
<evidence type="ECO:0000313" key="8">
    <source>
        <dbReference type="Proteomes" id="UP000005408"/>
    </source>
</evidence>
<evidence type="ECO:0000313" key="7">
    <source>
        <dbReference type="EnsemblMetazoa" id="G26630.1:cds"/>
    </source>
</evidence>